<dbReference type="RefSeq" id="WP_118257152.1">
    <property type="nucleotide sequence ID" value="NZ_QRKN01000001.1"/>
</dbReference>
<dbReference type="Proteomes" id="UP000285865">
    <property type="component" value="Unassembled WGS sequence"/>
</dbReference>
<proteinExistence type="predicted"/>
<dbReference type="Pfam" id="PF06908">
    <property type="entry name" value="YpsA"/>
    <property type="match status" value="1"/>
</dbReference>
<comment type="caution">
    <text evidence="1">The sequence shown here is derived from an EMBL/GenBank/DDBJ whole genome shotgun (WGS) entry which is preliminary data.</text>
</comment>
<dbReference type="SUPFAM" id="SSF102405">
    <property type="entry name" value="MCP/YpsA-like"/>
    <property type="match status" value="1"/>
</dbReference>
<dbReference type="Gene3D" id="3.40.50.450">
    <property type="match status" value="1"/>
</dbReference>
<organism evidence="1 2">
    <name type="scientific">Agathobacter rectalis</name>
    <dbReference type="NCBI Taxonomy" id="39491"/>
    <lineage>
        <taxon>Bacteria</taxon>
        <taxon>Bacillati</taxon>
        <taxon>Bacillota</taxon>
        <taxon>Clostridia</taxon>
        <taxon>Lachnospirales</taxon>
        <taxon>Lachnospiraceae</taxon>
        <taxon>Agathobacter</taxon>
    </lineage>
</organism>
<gene>
    <name evidence="1" type="ORF">DW172_03055</name>
</gene>
<evidence type="ECO:0000313" key="2">
    <source>
        <dbReference type="Proteomes" id="UP000285865"/>
    </source>
</evidence>
<dbReference type="EMBL" id="QRKN01000001">
    <property type="protein sequence ID" value="RHI25676.1"/>
    <property type="molecule type" value="Genomic_DNA"/>
</dbReference>
<dbReference type="AlphaFoldDB" id="A0A414ZR00"/>
<reference evidence="1 2" key="1">
    <citation type="submission" date="2018-08" db="EMBL/GenBank/DDBJ databases">
        <title>A genome reference for cultivated species of the human gut microbiota.</title>
        <authorList>
            <person name="Zou Y."/>
            <person name="Xue W."/>
            <person name="Luo G."/>
        </authorList>
    </citation>
    <scope>NUCLEOTIDE SEQUENCE [LARGE SCALE GENOMIC DNA]</scope>
    <source>
        <strain evidence="1 2">AM16-11</strain>
    </source>
</reference>
<sequence length="168" mass="19436">MRVALTGHRPQRLGLPEDETDEKWIPIQHWIIDELSNFIKTCRDNNELLDLYTGMASGSDIAFAITGVSMNYINSIKLHCILPCKNYNSSHKYYKFLKLKASEWVELSDEFYKGCDNVRDQYMVDHCDVLLAIWDGNKSGGVWSTIRKTQKAGKKIIYCPKEILREVE</sequence>
<name>A0A414ZR00_9FIRM</name>
<evidence type="ECO:0000313" key="1">
    <source>
        <dbReference type="EMBL" id="RHI25676.1"/>
    </source>
</evidence>
<accession>A0A414ZR00</accession>
<protein>
    <submittedName>
        <fullName evidence="1">DUF1273 family protein</fullName>
    </submittedName>
</protein>
<dbReference type="InterPro" id="IPR010697">
    <property type="entry name" value="YspA"/>
</dbReference>